<dbReference type="PANTHER" id="PTHR23504:SF15">
    <property type="entry name" value="MAJOR FACILITATOR SUPERFAMILY (MFS) PROFILE DOMAIN-CONTAINING PROTEIN"/>
    <property type="match status" value="1"/>
</dbReference>
<dbReference type="PANTHER" id="PTHR23504">
    <property type="entry name" value="MAJOR FACILITATOR SUPERFAMILY DOMAIN-CONTAINING PROTEIN 10"/>
    <property type="match status" value="1"/>
</dbReference>
<dbReference type="InterPro" id="IPR011701">
    <property type="entry name" value="MFS"/>
</dbReference>
<dbReference type="SUPFAM" id="SSF103473">
    <property type="entry name" value="MFS general substrate transporter"/>
    <property type="match status" value="1"/>
</dbReference>
<organism evidence="9">
    <name type="scientific">Tuwongella immobilis</name>
    <dbReference type="NCBI Taxonomy" id="692036"/>
    <lineage>
        <taxon>Bacteria</taxon>
        <taxon>Pseudomonadati</taxon>
        <taxon>Planctomycetota</taxon>
        <taxon>Planctomycetia</taxon>
        <taxon>Gemmatales</taxon>
        <taxon>Gemmataceae</taxon>
        <taxon>Tuwongella</taxon>
    </lineage>
</organism>
<keyword evidence="10" id="KW-1185">Reference proteome</keyword>
<dbReference type="CDD" id="cd17330">
    <property type="entry name" value="MFS_SLC46_TetA_like"/>
    <property type="match status" value="1"/>
</dbReference>
<keyword evidence="4 7" id="KW-1133">Transmembrane helix</keyword>
<dbReference type="RefSeq" id="WP_162656493.1">
    <property type="nucleotide sequence ID" value="NZ_LR593887.1"/>
</dbReference>
<feature type="transmembrane region" description="Helical" evidence="7">
    <location>
        <begin position="319"/>
        <end position="339"/>
    </location>
</feature>
<feature type="transmembrane region" description="Helical" evidence="7">
    <location>
        <begin position="72"/>
        <end position="92"/>
    </location>
</feature>
<dbReference type="PROSITE" id="PS50850">
    <property type="entry name" value="MFS"/>
    <property type="match status" value="1"/>
</dbReference>
<evidence type="ECO:0000313" key="9">
    <source>
        <dbReference type="EMBL" id="VIP01270.1"/>
    </source>
</evidence>
<dbReference type="EMBL" id="LR586016">
    <property type="protein sequence ID" value="VIP01270.1"/>
    <property type="molecule type" value="Genomic_DNA"/>
</dbReference>
<feature type="transmembrane region" description="Helical" evidence="7">
    <location>
        <begin position="135"/>
        <end position="159"/>
    </location>
</feature>
<dbReference type="Proteomes" id="UP000464378">
    <property type="component" value="Chromosome"/>
</dbReference>
<dbReference type="Gene3D" id="1.20.1250.20">
    <property type="entry name" value="MFS general substrate transporter like domains"/>
    <property type="match status" value="1"/>
</dbReference>
<dbReference type="InParanoid" id="A0A6C2YIB4"/>
<evidence type="ECO:0000256" key="7">
    <source>
        <dbReference type="SAM" id="Phobius"/>
    </source>
</evidence>
<name>A0A6C2YIB4_9BACT</name>
<feature type="transmembrane region" description="Helical" evidence="7">
    <location>
        <begin position="418"/>
        <end position="438"/>
    </location>
</feature>
<dbReference type="KEGG" id="tim:GMBLW1_26900"/>
<feature type="transmembrane region" description="Helical" evidence="7">
    <location>
        <begin position="255"/>
        <end position="277"/>
    </location>
</feature>
<dbReference type="GO" id="GO:0016020">
    <property type="term" value="C:membrane"/>
    <property type="evidence" value="ECO:0007669"/>
    <property type="project" value="UniProtKB-SubCell"/>
</dbReference>
<dbReference type="AlphaFoldDB" id="A0A6C2YIB4"/>
<dbReference type="FunCoup" id="A0A6C2YIB4">
    <property type="interactions" value="245"/>
</dbReference>
<evidence type="ECO:0000256" key="6">
    <source>
        <dbReference type="SAM" id="MobiDB-lite"/>
    </source>
</evidence>
<feature type="transmembrane region" description="Helical" evidence="7">
    <location>
        <begin position="104"/>
        <end position="123"/>
    </location>
</feature>
<dbReference type="Pfam" id="PF07690">
    <property type="entry name" value="MFS_1"/>
    <property type="match status" value="1"/>
</dbReference>
<feature type="transmembrane region" description="Helical" evidence="7">
    <location>
        <begin position="289"/>
        <end position="307"/>
    </location>
</feature>
<evidence type="ECO:0000256" key="1">
    <source>
        <dbReference type="ARBA" id="ARBA00004141"/>
    </source>
</evidence>
<feature type="compositionally biased region" description="Polar residues" evidence="6">
    <location>
        <begin position="1"/>
        <end position="18"/>
    </location>
</feature>
<dbReference type="InterPro" id="IPR036259">
    <property type="entry name" value="MFS_trans_sf"/>
</dbReference>
<feature type="region of interest" description="Disordered" evidence="6">
    <location>
        <begin position="1"/>
        <end position="21"/>
    </location>
</feature>
<feature type="transmembrane region" description="Helical" evidence="7">
    <location>
        <begin position="171"/>
        <end position="191"/>
    </location>
</feature>
<evidence type="ECO:0000259" key="8">
    <source>
        <dbReference type="PROSITE" id="PS50850"/>
    </source>
</evidence>
<evidence type="ECO:0000256" key="2">
    <source>
        <dbReference type="ARBA" id="ARBA00022448"/>
    </source>
</evidence>
<evidence type="ECO:0000313" key="10">
    <source>
        <dbReference type="Proteomes" id="UP000464378"/>
    </source>
</evidence>
<keyword evidence="2" id="KW-0813">Transport</keyword>
<keyword evidence="5 7" id="KW-0472">Membrane</keyword>
<feature type="transmembrane region" description="Helical" evidence="7">
    <location>
        <begin position="31"/>
        <end position="52"/>
    </location>
</feature>
<evidence type="ECO:0000256" key="4">
    <source>
        <dbReference type="ARBA" id="ARBA00022989"/>
    </source>
</evidence>
<feature type="domain" description="Major facilitator superfamily (MFS) profile" evidence="8">
    <location>
        <begin position="31"/>
        <end position="443"/>
    </location>
</feature>
<dbReference type="EMBL" id="LR593887">
    <property type="protein sequence ID" value="VTR97966.1"/>
    <property type="molecule type" value="Genomic_DNA"/>
</dbReference>
<dbReference type="GO" id="GO:0022857">
    <property type="term" value="F:transmembrane transporter activity"/>
    <property type="evidence" value="ECO:0007669"/>
    <property type="project" value="InterPro"/>
</dbReference>
<feature type="transmembrane region" description="Helical" evidence="7">
    <location>
        <begin position="203"/>
        <end position="220"/>
    </location>
</feature>
<sequence length="444" mass="47348">MAASQPTDSNQPTNSDPASTAAPVDSLSKRALFLVFVVVFLDLLGFGIVLPILPRIADDYLPAEWPAAARGVSLGILYSCFSAMQFLFSPIWGRMSDRVGRKPILMLGLAGSVVFYALFGFAGDLPAGTSPMLGLALIFIARSGAGIAGATVAVAQAVIADCTTPEKRSRGMALIGAAFGIGFTFGPLLAYGSLKLFPDWNGGVGYLASGLSLVALLFCWKRLPETRKPGGHSEHRSWLNFKQLRTAMSMPQVGALVWIFFFATFAFATFEGTLSLLNEKFGYDNTSNFVVFAFIGFTLMIANGLFYRRLAKKLPEQTLLRIGVVLLFIGIAGLAAVASQVTRSNEHGIPLTVYFVVLGISVCGFAFMTPSVQSLISRRSDPNRQGEVLGVNQSFAALARILGPTIGLTIFPLTNAPLLPYAMSAALLGIAGILALRLPAEEKV</sequence>
<feature type="transmembrane region" description="Helical" evidence="7">
    <location>
        <begin position="389"/>
        <end position="412"/>
    </location>
</feature>
<dbReference type="PRINTS" id="PR01035">
    <property type="entry name" value="TCRTETA"/>
</dbReference>
<dbReference type="InterPro" id="IPR020846">
    <property type="entry name" value="MFS_dom"/>
</dbReference>
<feature type="transmembrane region" description="Helical" evidence="7">
    <location>
        <begin position="351"/>
        <end position="368"/>
    </location>
</feature>
<reference evidence="9" key="1">
    <citation type="submission" date="2019-04" db="EMBL/GenBank/DDBJ databases">
        <authorList>
            <consortium name="Science for Life Laboratories"/>
        </authorList>
    </citation>
    <scope>NUCLEOTIDE SEQUENCE</scope>
    <source>
        <strain evidence="9">MBLW1</strain>
    </source>
</reference>
<evidence type="ECO:0000256" key="5">
    <source>
        <dbReference type="ARBA" id="ARBA00023136"/>
    </source>
</evidence>
<accession>A0A6C2YIB4</accession>
<dbReference type="InterPro" id="IPR001958">
    <property type="entry name" value="Tet-R_TetA/multi-R_MdtG-like"/>
</dbReference>
<comment type="subcellular location">
    <subcellularLocation>
        <location evidence="1">Membrane</location>
        <topology evidence="1">Multi-pass membrane protein</topology>
    </subcellularLocation>
</comment>
<gene>
    <name evidence="9" type="ORF">GMBLW1_26900</name>
</gene>
<protein>
    <recommendedName>
        <fullName evidence="8">Major facilitator superfamily (MFS) profile domain-containing protein</fullName>
    </recommendedName>
</protein>
<keyword evidence="3 7" id="KW-0812">Transmembrane</keyword>
<proteinExistence type="predicted"/>
<evidence type="ECO:0000256" key="3">
    <source>
        <dbReference type="ARBA" id="ARBA00022692"/>
    </source>
</evidence>